<dbReference type="GO" id="GO:0004413">
    <property type="term" value="F:homoserine kinase activity"/>
    <property type="evidence" value="ECO:0007669"/>
    <property type="project" value="TreeGrafter"/>
</dbReference>
<gene>
    <name evidence="3" type="ORF">GT348_00760</name>
</gene>
<dbReference type="RefSeq" id="WP_160618112.1">
    <property type="nucleotide sequence ID" value="NZ_CP047652.1"/>
</dbReference>
<dbReference type="GO" id="GO:0009088">
    <property type="term" value="P:threonine biosynthetic process"/>
    <property type="evidence" value="ECO:0007669"/>
    <property type="project" value="TreeGrafter"/>
</dbReference>
<evidence type="ECO:0000259" key="2">
    <source>
        <dbReference type="Pfam" id="PF01636"/>
    </source>
</evidence>
<organism evidence="3 4">
    <name type="scientific">Aristophania vespae</name>
    <dbReference type="NCBI Taxonomy" id="2697033"/>
    <lineage>
        <taxon>Bacteria</taxon>
        <taxon>Pseudomonadati</taxon>
        <taxon>Pseudomonadota</taxon>
        <taxon>Alphaproteobacteria</taxon>
        <taxon>Acetobacterales</taxon>
        <taxon>Acetobacteraceae</taxon>
        <taxon>Aristophania</taxon>
    </lineage>
</organism>
<proteinExistence type="inferred from homology"/>
<keyword evidence="3" id="KW-0808">Transferase</keyword>
<dbReference type="InterPro" id="IPR050249">
    <property type="entry name" value="Pseudomonas-type_ThrB"/>
</dbReference>
<feature type="domain" description="Aminoglycoside phosphotransferase" evidence="2">
    <location>
        <begin position="57"/>
        <end position="276"/>
    </location>
</feature>
<dbReference type="InterPro" id="IPR011009">
    <property type="entry name" value="Kinase-like_dom_sf"/>
</dbReference>
<sequence>MTNSLGIDDKTRARDWPYLTEKEVIPIVNAYGLSAAIDTISWHSPRPFSSAGLIKLTNGTQLFLKRQSLLIRSPQSLQQEHNFISHLVQKNFPVLQPLKNKNESTITVTKEWVYELFPPLPGRDLYRDTISWEPYHSEAQSFSAGQLLAQLHKASASYKCPPKKDCLLLSTPKPLLSSHLKTSLESWIETQPHLAAILENWPWQEELFTYLEPFHAQLRPFFSSITPLWGHGDWHGSNLAWKNDQAIMAFDFGLSDQSFAAFDIAIAIERSFIRWVDIKNPKAVSYDLLSAFLKGYTLSRPLTKDERTLIKVSLPLAHIAFALSEISYYGFFLNDQAGAEIAYKKYLIGHLKWFLAKDGQSCLSHLETILNSLPSTSISE</sequence>
<dbReference type="Gene3D" id="3.90.1200.10">
    <property type="match status" value="1"/>
</dbReference>
<dbReference type="PANTHER" id="PTHR21064:SF6">
    <property type="entry name" value="AMINOGLYCOSIDE PHOSPHOTRANSFERASE DOMAIN-CONTAINING PROTEIN"/>
    <property type="match status" value="1"/>
</dbReference>
<comment type="similarity">
    <text evidence="1">Belongs to the pseudomonas-type ThrB family.</text>
</comment>
<evidence type="ECO:0000313" key="4">
    <source>
        <dbReference type="Proteomes" id="UP000463975"/>
    </source>
</evidence>
<dbReference type="PANTHER" id="PTHR21064">
    <property type="entry name" value="AMINOGLYCOSIDE PHOSPHOTRANSFERASE DOMAIN-CONTAINING PROTEIN-RELATED"/>
    <property type="match status" value="1"/>
</dbReference>
<evidence type="ECO:0000256" key="1">
    <source>
        <dbReference type="ARBA" id="ARBA00038240"/>
    </source>
</evidence>
<dbReference type="KEGG" id="bomb:GT348_00760"/>
<reference evidence="3 4" key="1">
    <citation type="submission" date="2020-01" db="EMBL/GenBank/DDBJ databases">
        <title>Genome sequencing of strain KACC 21507.</title>
        <authorList>
            <person name="Heo J."/>
            <person name="Kim S.-J."/>
            <person name="Kim J.-S."/>
            <person name="Hong S.-B."/>
            <person name="Kwon S.-W."/>
        </authorList>
    </citation>
    <scope>NUCLEOTIDE SEQUENCE [LARGE SCALE GENOMIC DNA]</scope>
    <source>
        <strain evidence="3 4">KACC 21507</strain>
    </source>
</reference>
<dbReference type="Pfam" id="PF01636">
    <property type="entry name" value="APH"/>
    <property type="match status" value="1"/>
</dbReference>
<keyword evidence="4" id="KW-1185">Reference proteome</keyword>
<protein>
    <submittedName>
        <fullName evidence="3">Phosphotransferase</fullName>
    </submittedName>
</protein>
<dbReference type="EMBL" id="CP047652">
    <property type="protein sequence ID" value="QHI95034.1"/>
    <property type="molecule type" value="Genomic_DNA"/>
</dbReference>
<name>A0A6P1NF27_9PROT</name>
<evidence type="ECO:0000313" key="3">
    <source>
        <dbReference type="EMBL" id="QHI95034.1"/>
    </source>
</evidence>
<dbReference type="InterPro" id="IPR002575">
    <property type="entry name" value="Aminoglycoside_PTrfase"/>
</dbReference>
<dbReference type="Proteomes" id="UP000463975">
    <property type="component" value="Chromosome"/>
</dbReference>
<accession>A0A6P1NF27</accession>
<dbReference type="AlphaFoldDB" id="A0A6P1NF27"/>
<dbReference type="SUPFAM" id="SSF56112">
    <property type="entry name" value="Protein kinase-like (PK-like)"/>
    <property type="match status" value="1"/>
</dbReference>